<dbReference type="PANTHER" id="PTHR10492">
    <property type="match status" value="1"/>
</dbReference>
<dbReference type="Proteomes" id="UP000663865">
    <property type="component" value="Unassembled WGS sequence"/>
</dbReference>
<dbReference type="Pfam" id="PF05970">
    <property type="entry name" value="PIF1"/>
    <property type="match status" value="1"/>
</dbReference>
<comment type="catalytic activity">
    <reaction evidence="1">
        <text>ATP + H2O = ADP + phosphate + H(+)</text>
        <dbReference type="Rhea" id="RHEA:13065"/>
        <dbReference type="ChEBI" id="CHEBI:15377"/>
        <dbReference type="ChEBI" id="CHEBI:15378"/>
        <dbReference type="ChEBI" id="CHEBI:30616"/>
        <dbReference type="ChEBI" id="CHEBI:43474"/>
        <dbReference type="ChEBI" id="CHEBI:456216"/>
        <dbReference type="EC" id="5.6.2.3"/>
    </reaction>
</comment>
<dbReference type="Gene3D" id="3.40.50.300">
    <property type="entry name" value="P-loop containing nucleotide triphosphate hydrolases"/>
    <property type="match status" value="1"/>
</dbReference>
<dbReference type="GO" id="GO:0000723">
    <property type="term" value="P:telomere maintenance"/>
    <property type="evidence" value="ECO:0007669"/>
    <property type="project" value="InterPro"/>
</dbReference>
<dbReference type="EMBL" id="CAJNYV010004007">
    <property type="protein sequence ID" value="CAF3630644.1"/>
    <property type="molecule type" value="Genomic_DNA"/>
</dbReference>
<accession>A0A818PXH8</accession>
<keyword evidence="1" id="KW-0234">DNA repair</keyword>
<dbReference type="InterPro" id="IPR027417">
    <property type="entry name" value="P-loop_NTPase"/>
</dbReference>
<keyword evidence="1" id="KW-0227">DNA damage</keyword>
<dbReference type="GO" id="GO:0006281">
    <property type="term" value="P:DNA repair"/>
    <property type="evidence" value="ECO:0007669"/>
    <property type="project" value="UniProtKB-KW"/>
</dbReference>
<dbReference type="PANTHER" id="PTHR10492:SF57">
    <property type="entry name" value="ATP-DEPENDENT DNA HELICASE"/>
    <property type="match status" value="1"/>
</dbReference>
<proteinExistence type="inferred from homology"/>
<dbReference type="GO" id="GO:0043139">
    <property type="term" value="F:5'-3' DNA helicase activity"/>
    <property type="evidence" value="ECO:0007669"/>
    <property type="project" value="UniProtKB-EC"/>
</dbReference>
<keyword evidence="1" id="KW-0233">DNA recombination</keyword>
<dbReference type="GO" id="GO:0005524">
    <property type="term" value="F:ATP binding"/>
    <property type="evidence" value="ECO:0007669"/>
    <property type="project" value="UniProtKB-KW"/>
</dbReference>
<dbReference type="GO" id="GO:0006310">
    <property type="term" value="P:DNA recombination"/>
    <property type="evidence" value="ECO:0007669"/>
    <property type="project" value="UniProtKB-KW"/>
</dbReference>
<dbReference type="InterPro" id="IPR010285">
    <property type="entry name" value="DNA_helicase_pif1-like_DEAD"/>
</dbReference>
<dbReference type="EC" id="5.6.2.3" evidence="1"/>
<feature type="domain" description="DNA helicase Pif1-like DEAD-box helicase" evidence="2">
    <location>
        <begin position="88"/>
        <end position="182"/>
    </location>
</feature>
<comment type="caution">
    <text evidence="3">The sequence shown here is derived from an EMBL/GenBank/DDBJ whole genome shotgun (WGS) entry which is preliminary data.</text>
</comment>
<keyword evidence="1" id="KW-0347">Helicase</keyword>
<keyword evidence="1" id="KW-0378">Hydrolase</keyword>
<gene>
    <name evidence="3" type="ORF">KIK155_LOCUS22392</name>
</gene>
<reference evidence="3" key="1">
    <citation type="submission" date="2021-02" db="EMBL/GenBank/DDBJ databases">
        <authorList>
            <person name="Nowell W R."/>
        </authorList>
    </citation>
    <scope>NUCLEOTIDE SEQUENCE</scope>
</reference>
<name>A0A818PXH8_9BILA</name>
<protein>
    <recommendedName>
        <fullName evidence="1">ATP-dependent DNA helicase</fullName>
        <ecNumber evidence="1">5.6.2.3</ecNumber>
    </recommendedName>
</protein>
<keyword evidence="1" id="KW-0547">Nucleotide-binding</keyword>
<evidence type="ECO:0000259" key="2">
    <source>
        <dbReference type="Pfam" id="PF05970"/>
    </source>
</evidence>
<comment type="cofactor">
    <cofactor evidence="1">
        <name>Mg(2+)</name>
        <dbReference type="ChEBI" id="CHEBI:18420"/>
    </cofactor>
</comment>
<keyword evidence="1" id="KW-0067">ATP-binding</keyword>
<sequence>MEAARRRGLLRDDAGYERCKAEVVLFQMPQQLRTLPCVILLYCNLTTPIELWNSFKGYMAQDFMQHADAETAEAMTFYATIEKSWKNKLPVPILETSTASIRPHSKEAEDIKNTEVFILDAAPMAPSYALKAVDILLRDIMNIDMRFGRKIMVLGGDFRQVLPVIRFANRSELITAKLKSSDV</sequence>
<comment type="similarity">
    <text evidence="1">Belongs to the helicase family.</text>
</comment>
<evidence type="ECO:0000313" key="3">
    <source>
        <dbReference type="EMBL" id="CAF3630644.1"/>
    </source>
</evidence>
<evidence type="ECO:0000313" key="4">
    <source>
        <dbReference type="Proteomes" id="UP000663865"/>
    </source>
</evidence>
<evidence type="ECO:0000256" key="1">
    <source>
        <dbReference type="RuleBase" id="RU363044"/>
    </source>
</evidence>
<organism evidence="3 4">
    <name type="scientific">Rotaria socialis</name>
    <dbReference type="NCBI Taxonomy" id="392032"/>
    <lineage>
        <taxon>Eukaryota</taxon>
        <taxon>Metazoa</taxon>
        <taxon>Spiralia</taxon>
        <taxon>Gnathifera</taxon>
        <taxon>Rotifera</taxon>
        <taxon>Eurotatoria</taxon>
        <taxon>Bdelloidea</taxon>
        <taxon>Philodinida</taxon>
        <taxon>Philodinidae</taxon>
        <taxon>Rotaria</taxon>
    </lineage>
</organism>
<dbReference type="AlphaFoldDB" id="A0A818PXH8"/>
<dbReference type="GO" id="GO:0016787">
    <property type="term" value="F:hydrolase activity"/>
    <property type="evidence" value="ECO:0007669"/>
    <property type="project" value="UniProtKB-KW"/>
</dbReference>